<feature type="domain" description="DUF4440" evidence="1">
    <location>
        <begin position="37"/>
        <end position="143"/>
    </location>
</feature>
<dbReference type="SUPFAM" id="SSF54427">
    <property type="entry name" value="NTF2-like"/>
    <property type="match status" value="1"/>
</dbReference>
<evidence type="ECO:0000313" key="3">
    <source>
        <dbReference type="Proteomes" id="UP001143474"/>
    </source>
</evidence>
<evidence type="ECO:0000259" key="1">
    <source>
        <dbReference type="Pfam" id="PF14534"/>
    </source>
</evidence>
<keyword evidence="3" id="KW-1185">Reference proteome</keyword>
<dbReference type="InterPro" id="IPR032710">
    <property type="entry name" value="NTF2-like_dom_sf"/>
</dbReference>
<name>A0A9W6MEN7_9ACTN</name>
<organism evidence="2 3">
    <name type="scientific">Streptosporangium carneum</name>
    <dbReference type="NCBI Taxonomy" id="47481"/>
    <lineage>
        <taxon>Bacteria</taxon>
        <taxon>Bacillati</taxon>
        <taxon>Actinomycetota</taxon>
        <taxon>Actinomycetes</taxon>
        <taxon>Streptosporangiales</taxon>
        <taxon>Streptosporangiaceae</taxon>
        <taxon>Streptosporangium</taxon>
    </lineage>
</organism>
<reference evidence="2" key="2">
    <citation type="submission" date="2023-01" db="EMBL/GenBank/DDBJ databases">
        <authorList>
            <person name="Sun Q."/>
            <person name="Evtushenko L."/>
        </authorList>
    </citation>
    <scope>NUCLEOTIDE SEQUENCE</scope>
    <source>
        <strain evidence="2">VKM Ac-2007</strain>
    </source>
</reference>
<dbReference type="Pfam" id="PF14534">
    <property type="entry name" value="DUF4440"/>
    <property type="match status" value="1"/>
</dbReference>
<dbReference type="InterPro" id="IPR027843">
    <property type="entry name" value="DUF4440"/>
</dbReference>
<reference evidence="2" key="1">
    <citation type="journal article" date="2014" name="Int. J. Syst. Evol. Microbiol.">
        <title>Complete genome sequence of Corynebacterium casei LMG S-19264T (=DSM 44701T), isolated from a smear-ripened cheese.</title>
        <authorList>
            <consortium name="US DOE Joint Genome Institute (JGI-PGF)"/>
            <person name="Walter F."/>
            <person name="Albersmeier A."/>
            <person name="Kalinowski J."/>
            <person name="Ruckert C."/>
        </authorList>
    </citation>
    <scope>NUCLEOTIDE SEQUENCE</scope>
    <source>
        <strain evidence="2">VKM Ac-2007</strain>
    </source>
</reference>
<dbReference type="InterPro" id="IPR011944">
    <property type="entry name" value="Steroid_delta5-4_isomerase"/>
</dbReference>
<comment type="caution">
    <text evidence="2">The sequence shown here is derived from an EMBL/GenBank/DDBJ whole genome shotgun (WGS) entry which is preliminary data.</text>
</comment>
<dbReference type="AlphaFoldDB" id="A0A9W6MEN7"/>
<proteinExistence type="predicted"/>
<sequence>MSTGASSAVISEGAGLAAYYGEFTSDEEKEVLGVPLRLVEAWSRNDPDGVAEVFTENGVLILPGDVLKRGREEIRAFMTAAYAGPFKGTGVTGRPVDVRFASGDVALIRTHGGILTPGATEIAPELAVRSTWVVVRQDGTWLLAGYQNTPRGEGATLRW</sequence>
<evidence type="ECO:0000313" key="2">
    <source>
        <dbReference type="EMBL" id="GLK11381.1"/>
    </source>
</evidence>
<gene>
    <name evidence="2" type="ORF">GCM10017600_47880</name>
</gene>
<accession>A0A9W6MEN7</accession>
<dbReference type="EMBL" id="BSEV01000011">
    <property type="protein sequence ID" value="GLK11381.1"/>
    <property type="molecule type" value="Genomic_DNA"/>
</dbReference>
<dbReference type="RefSeq" id="WP_271219766.1">
    <property type="nucleotide sequence ID" value="NZ_BAAAVD010000049.1"/>
</dbReference>
<dbReference type="Gene3D" id="3.10.450.50">
    <property type="match status" value="1"/>
</dbReference>
<dbReference type="Proteomes" id="UP001143474">
    <property type="component" value="Unassembled WGS sequence"/>
</dbReference>
<protein>
    <recommendedName>
        <fullName evidence="1">DUF4440 domain-containing protein</fullName>
    </recommendedName>
</protein>
<dbReference type="NCBIfam" id="TIGR02246">
    <property type="entry name" value="SgcJ/EcaC family oxidoreductase"/>
    <property type="match status" value="1"/>
</dbReference>